<gene>
    <name evidence="11" type="primary">LOC101774480</name>
    <name evidence="10" type="ORF">SETIT_5G010100v2</name>
</gene>
<dbReference type="PANTHER" id="PTHR47955">
    <property type="entry name" value="CYTOCHROME P450 FAMILY 71 PROTEIN"/>
    <property type="match status" value="1"/>
</dbReference>
<dbReference type="InterPro" id="IPR036396">
    <property type="entry name" value="Cyt_P450_sf"/>
</dbReference>
<dbReference type="Proteomes" id="UP000004995">
    <property type="component" value="Unassembled WGS sequence"/>
</dbReference>
<dbReference type="InterPro" id="IPR001128">
    <property type="entry name" value="Cyt_P450"/>
</dbReference>
<keyword evidence="9" id="KW-0732">Signal</keyword>
<name>K3XGT0_SETIT</name>
<dbReference type="Gene3D" id="1.10.630.10">
    <property type="entry name" value="Cytochrome P450"/>
    <property type="match status" value="1"/>
</dbReference>
<feature type="chain" id="PRO_5010125720" description="Cytochrome P450 71A1" evidence="9">
    <location>
        <begin position="26"/>
        <end position="510"/>
    </location>
</feature>
<dbReference type="GO" id="GO:0020037">
    <property type="term" value="F:heme binding"/>
    <property type="evidence" value="ECO:0007669"/>
    <property type="project" value="InterPro"/>
</dbReference>
<dbReference type="EMBL" id="AGNK02002738">
    <property type="status" value="NOT_ANNOTATED_CDS"/>
    <property type="molecule type" value="Genomic_DNA"/>
</dbReference>
<evidence type="ECO:0000313" key="12">
    <source>
        <dbReference type="Proteomes" id="UP000004995"/>
    </source>
</evidence>
<reference evidence="10 12" key="1">
    <citation type="journal article" date="2012" name="Nat. Biotechnol.">
        <title>Reference genome sequence of the model plant Setaria.</title>
        <authorList>
            <person name="Bennetzen J.L."/>
            <person name="Schmutz J."/>
            <person name="Wang H."/>
            <person name="Percifield R."/>
            <person name="Hawkins J."/>
            <person name="Pontaroli A.C."/>
            <person name="Estep M."/>
            <person name="Feng L."/>
            <person name="Vaughn J.N."/>
            <person name="Grimwood J."/>
            <person name="Jenkins J."/>
            <person name="Barry K."/>
            <person name="Lindquist E."/>
            <person name="Hellsten U."/>
            <person name="Deshpande S."/>
            <person name="Wang X."/>
            <person name="Wu X."/>
            <person name="Mitros T."/>
            <person name="Triplett J."/>
            <person name="Yang X."/>
            <person name="Ye C.Y."/>
            <person name="Mauro-Herrera M."/>
            <person name="Wang L."/>
            <person name="Li P."/>
            <person name="Sharma M."/>
            <person name="Sharma R."/>
            <person name="Ronald P.C."/>
            <person name="Panaud O."/>
            <person name="Kellogg E.A."/>
            <person name="Brutnell T.P."/>
            <person name="Doust A.N."/>
            <person name="Tuskan G.A."/>
            <person name="Rokhsar D."/>
            <person name="Devos K.M."/>
        </authorList>
    </citation>
    <scope>NUCLEOTIDE SEQUENCE [LARGE SCALE GENOMIC DNA]</scope>
    <source>
        <strain evidence="12">cv. Yugu1</strain>
        <strain evidence="10">Yugu1</strain>
    </source>
</reference>
<keyword evidence="5 7" id="KW-0408">Iron</keyword>
<dbReference type="PROSITE" id="PS00086">
    <property type="entry name" value="CYTOCHROME_P450"/>
    <property type="match status" value="1"/>
</dbReference>
<dbReference type="InterPro" id="IPR002401">
    <property type="entry name" value="Cyt_P450_E_grp-I"/>
</dbReference>
<dbReference type="KEGG" id="sita:101774480"/>
<accession>K3XGT0</accession>
<sequence length="510" mass="56508">MDVSPFVALLFVALLSLLFTTRKRGCPSRGNGRRLPPSPLGLPLLGHLPLLGSLPHRNLQAMAAKHGPVMLLHLGRVPTVVASSAAAAQEVMKTRDLAFASRPRVRMAERLLYGRDMAFAPYGERWRQSRRVGVLHLLSHRSVQSFRHAREQEAAAMVDRVRRGADDVVNLNAVLISYTNGVISRATFGNGGSYGLDGGEKLAKVFAEFEELLGTVTMGEFVPWLAWVDTLMGLDARTARMSDEMDALVERVIADHRRRRRGGRREGEGDDRRDFVDVLLDVNEAEEHTGGGVLFDDVAIKAMVLVMFAAATDTTYTSLVWAMAELINHPHEMRRVQDEVRAAVGGGDHVAEDHLENLSYLKRVIKETLRLHAPLPLLLPHETTEDTELLGYHVPARTRVIVNAWAIGRDPAAWERPEEFMPERFAADDMKADYVLGQDFRFVPFGAGRRGCPGVGFAVPSMELALASLLYHFDWELPAGGPSKLEMDELNGLSVRLKATLNLVAKPWSP</sequence>
<dbReference type="Gramene" id="KQL03282">
    <property type="protein sequence ID" value="KQL03282"/>
    <property type="gene ID" value="SETIT_001101mg"/>
</dbReference>
<evidence type="ECO:0000256" key="5">
    <source>
        <dbReference type="ARBA" id="ARBA00023004"/>
    </source>
</evidence>
<dbReference type="OMA" id="RDDENFH"/>
<dbReference type="PANTHER" id="PTHR47955:SF15">
    <property type="entry name" value="CYTOCHROME P450 71A2-LIKE"/>
    <property type="match status" value="1"/>
</dbReference>
<organism evidence="10">
    <name type="scientific">Setaria italica</name>
    <name type="common">Foxtail millet</name>
    <name type="synonym">Panicum italicum</name>
    <dbReference type="NCBI Taxonomy" id="4555"/>
    <lineage>
        <taxon>Eukaryota</taxon>
        <taxon>Viridiplantae</taxon>
        <taxon>Streptophyta</taxon>
        <taxon>Embryophyta</taxon>
        <taxon>Tracheophyta</taxon>
        <taxon>Spermatophyta</taxon>
        <taxon>Magnoliopsida</taxon>
        <taxon>Liliopsida</taxon>
        <taxon>Poales</taxon>
        <taxon>Poaceae</taxon>
        <taxon>PACMAD clade</taxon>
        <taxon>Panicoideae</taxon>
        <taxon>Panicodae</taxon>
        <taxon>Paniceae</taxon>
        <taxon>Cenchrinae</taxon>
        <taxon>Setaria</taxon>
    </lineage>
</organism>
<dbReference type="FunFam" id="1.10.630.10:FF:000043">
    <property type="entry name" value="Cytochrome P450 99A2"/>
    <property type="match status" value="1"/>
</dbReference>
<dbReference type="HOGENOM" id="CLU_001570_4_1_1"/>
<comment type="cofactor">
    <cofactor evidence="7">
        <name>heme</name>
        <dbReference type="ChEBI" id="CHEBI:30413"/>
    </cofactor>
</comment>
<protein>
    <recommendedName>
        <fullName evidence="13">Cytochrome P450 71A1</fullName>
    </recommendedName>
</protein>
<dbReference type="CDD" id="cd11072">
    <property type="entry name" value="CYP71-like"/>
    <property type="match status" value="1"/>
</dbReference>
<dbReference type="OrthoDB" id="1470350at2759"/>
<evidence type="ECO:0008006" key="13">
    <source>
        <dbReference type="Google" id="ProtNLM"/>
    </source>
</evidence>
<evidence type="ECO:0000256" key="3">
    <source>
        <dbReference type="ARBA" id="ARBA00022723"/>
    </source>
</evidence>
<dbReference type="GO" id="GO:0016705">
    <property type="term" value="F:oxidoreductase activity, acting on paired donors, with incorporation or reduction of molecular oxygen"/>
    <property type="evidence" value="ECO:0007669"/>
    <property type="project" value="InterPro"/>
</dbReference>
<proteinExistence type="inferred from homology"/>
<evidence type="ECO:0000256" key="6">
    <source>
        <dbReference type="ARBA" id="ARBA00023033"/>
    </source>
</evidence>
<dbReference type="FunCoup" id="K3XGT0">
    <property type="interactions" value="245"/>
</dbReference>
<dbReference type="EMBL" id="CM003532">
    <property type="protein sequence ID" value="RCV23488.1"/>
    <property type="molecule type" value="Genomic_DNA"/>
</dbReference>
<dbReference type="PRINTS" id="PR00463">
    <property type="entry name" value="EP450I"/>
</dbReference>
<dbReference type="Pfam" id="PF00067">
    <property type="entry name" value="p450"/>
    <property type="match status" value="1"/>
</dbReference>
<feature type="signal peptide" evidence="9">
    <location>
        <begin position="1"/>
        <end position="25"/>
    </location>
</feature>
<keyword evidence="2 7" id="KW-0349">Heme</keyword>
<feature type="binding site" description="axial binding residue" evidence="7">
    <location>
        <position position="452"/>
    </location>
    <ligand>
        <name>heme</name>
        <dbReference type="ChEBI" id="CHEBI:30413"/>
    </ligand>
    <ligandPart>
        <name>Fe</name>
        <dbReference type="ChEBI" id="CHEBI:18248"/>
    </ligandPart>
</feature>
<evidence type="ECO:0000256" key="2">
    <source>
        <dbReference type="ARBA" id="ARBA00022617"/>
    </source>
</evidence>
<evidence type="ECO:0000256" key="1">
    <source>
        <dbReference type="ARBA" id="ARBA00010617"/>
    </source>
</evidence>
<keyword evidence="3 7" id="KW-0479">Metal-binding</keyword>
<dbReference type="InterPro" id="IPR017972">
    <property type="entry name" value="Cyt_P450_CS"/>
</dbReference>
<dbReference type="GO" id="GO:0016491">
    <property type="term" value="F:oxidoreductase activity"/>
    <property type="evidence" value="ECO:0000318"/>
    <property type="project" value="GO_Central"/>
</dbReference>
<evidence type="ECO:0000256" key="4">
    <source>
        <dbReference type="ARBA" id="ARBA00023002"/>
    </source>
</evidence>
<evidence type="ECO:0000256" key="8">
    <source>
        <dbReference type="RuleBase" id="RU000461"/>
    </source>
</evidence>
<evidence type="ECO:0000313" key="10">
    <source>
        <dbReference type="EMBL" id="RCV23488.1"/>
    </source>
</evidence>
<comment type="similarity">
    <text evidence="1 8">Belongs to the cytochrome P450 family.</text>
</comment>
<keyword evidence="6 8" id="KW-0503">Monooxygenase</keyword>
<dbReference type="GeneID" id="101774480"/>
<dbReference type="eggNOG" id="KOG0156">
    <property type="taxonomic scope" value="Eukaryota"/>
</dbReference>
<dbReference type="GO" id="GO:0005506">
    <property type="term" value="F:iron ion binding"/>
    <property type="evidence" value="ECO:0007669"/>
    <property type="project" value="InterPro"/>
</dbReference>
<dbReference type="RefSeq" id="XP_004967422.1">
    <property type="nucleotide sequence ID" value="XM_004967365.4"/>
</dbReference>
<keyword evidence="12" id="KW-1185">Reference proteome</keyword>
<evidence type="ECO:0000256" key="7">
    <source>
        <dbReference type="PIRSR" id="PIRSR602401-1"/>
    </source>
</evidence>
<dbReference type="SUPFAM" id="SSF48264">
    <property type="entry name" value="Cytochrome P450"/>
    <property type="match status" value="1"/>
</dbReference>
<dbReference type="EnsemblPlants" id="KQL03282">
    <property type="protein sequence ID" value="KQL03282"/>
    <property type="gene ID" value="SETIT_001101mg"/>
</dbReference>
<reference evidence="10" key="2">
    <citation type="submission" date="2015-07" db="EMBL/GenBank/DDBJ databases">
        <authorList>
            <person name="Noorani M."/>
        </authorList>
    </citation>
    <scope>NUCLEOTIDE SEQUENCE</scope>
    <source>
        <strain evidence="10">Yugu1</strain>
    </source>
</reference>
<evidence type="ECO:0000313" key="11">
    <source>
        <dbReference type="EnsemblPlants" id="KQL03282"/>
    </source>
</evidence>
<reference evidence="11" key="3">
    <citation type="submission" date="2018-08" db="UniProtKB">
        <authorList>
            <consortium name="EnsemblPlants"/>
        </authorList>
    </citation>
    <scope>IDENTIFICATION</scope>
    <source>
        <strain evidence="11">Yugu1</strain>
    </source>
</reference>
<dbReference type="AlphaFoldDB" id="K3XGT0"/>
<evidence type="ECO:0000256" key="9">
    <source>
        <dbReference type="SAM" id="SignalP"/>
    </source>
</evidence>
<dbReference type="PRINTS" id="PR00385">
    <property type="entry name" value="P450"/>
</dbReference>
<keyword evidence="4 8" id="KW-0560">Oxidoreductase</keyword>
<dbReference type="GO" id="GO:0004497">
    <property type="term" value="F:monooxygenase activity"/>
    <property type="evidence" value="ECO:0007669"/>
    <property type="project" value="UniProtKB-KW"/>
</dbReference>